<dbReference type="AlphaFoldDB" id="A0AAN7IUH0"/>
<evidence type="ECO:0000313" key="2">
    <source>
        <dbReference type="Proteomes" id="UP001324115"/>
    </source>
</evidence>
<evidence type="ECO:0000313" key="1">
    <source>
        <dbReference type="EMBL" id="KAK4594653.1"/>
    </source>
</evidence>
<proteinExistence type="predicted"/>
<protein>
    <submittedName>
        <fullName evidence="1">Uncharacterized protein</fullName>
    </submittedName>
</protein>
<name>A0AAN7IUH0_QUERU</name>
<dbReference type="Proteomes" id="UP001324115">
    <property type="component" value="Unassembled WGS sequence"/>
</dbReference>
<dbReference type="EMBL" id="JAXUIC010000004">
    <property type="protein sequence ID" value="KAK4594653.1"/>
    <property type="molecule type" value="Genomic_DNA"/>
</dbReference>
<sequence length="86" mass="9930">MVIVPTSYFFTVRLMRKERKGTIAAELLSDFTLADYSKKKKKNFQSQCVPYGFISSTYAKELKKNRDCSGRGMLLRVLKQLHTIGF</sequence>
<gene>
    <name evidence="1" type="ORF">RGQ29_018371</name>
</gene>
<reference evidence="1 2" key="1">
    <citation type="journal article" date="2023" name="G3 (Bethesda)">
        <title>A haplotype-resolved chromosome-scale genome for Quercus rubra L. provides insights into the genetics of adaptive traits for red oak species.</title>
        <authorList>
            <person name="Kapoor B."/>
            <person name="Jenkins J."/>
            <person name="Schmutz J."/>
            <person name="Zhebentyayeva T."/>
            <person name="Kuelheim C."/>
            <person name="Coggeshall M."/>
            <person name="Heim C."/>
            <person name="Lasky J.R."/>
            <person name="Leites L."/>
            <person name="Islam-Faridi N."/>
            <person name="Romero-Severson J."/>
            <person name="DeLeo V.L."/>
            <person name="Lucas S.M."/>
            <person name="Lazic D."/>
            <person name="Gailing O."/>
            <person name="Carlson J."/>
            <person name="Staton M."/>
        </authorList>
    </citation>
    <scope>NUCLEOTIDE SEQUENCE [LARGE SCALE GENOMIC DNA]</scope>
    <source>
        <strain evidence="1">Pseudo-F2</strain>
    </source>
</reference>
<accession>A0AAN7IUH0</accession>
<keyword evidence="2" id="KW-1185">Reference proteome</keyword>
<comment type="caution">
    <text evidence="1">The sequence shown here is derived from an EMBL/GenBank/DDBJ whole genome shotgun (WGS) entry which is preliminary data.</text>
</comment>
<organism evidence="1 2">
    <name type="scientific">Quercus rubra</name>
    <name type="common">Northern red oak</name>
    <name type="synonym">Quercus borealis</name>
    <dbReference type="NCBI Taxonomy" id="3512"/>
    <lineage>
        <taxon>Eukaryota</taxon>
        <taxon>Viridiplantae</taxon>
        <taxon>Streptophyta</taxon>
        <taxon>Embryophyta</taxon>
        <taxon>Tracheophyta</taxon>
        <taxon>Spermatophyta</taxon>
        <taxon>Magnoliopsida</taxon>
        <taxon>eudicotyledons</taxon>
        <taxon>Gunneridae</taxon>
        <taxon>Pentapetalae</taxon>
        <taxon>rosids</taxon>
        <taxon>fabids</taxon>
        <taxon>Fagales</taxon>
        <taxon>Fagaceae</taxon>
        <taxon>Quercus</taxon>
    </lineage>
</organism>